<dbReference type="PANTHER" id="PTHR23514">
    <property type="entry name" value="BYPASS OF STOP CODON PROTEIN 6"/>
    <property type="match status" value="1"/>
</dbReference>
<dbReference type="InterPro" id="IPR020846">
    <property type="entry name" value="MFS_dom"/>
</dbReference>
<sequence>MENCIYTLDDLRHNLDPGYIDFTRHNYISQFDNDFEKRLQLALQRNYYEKDSKSEARSSLSRSESFVSIATDAETISDNYQATWRYPRSNMFRLGAAFLGFFVGGLKDSATGVVLPQIEQYYHISYFTVSLAFLAPFLGSLLAASINDKAHRLIGRLGVVILGACLQLSYFITASIAPPFPLFVLSYSAAGLGSGIIEGSWNAFGGTLENSNQILGLLHGFYGIGGVVSPSVGQLMIGKGLPWNRVYLLLVGCSVTSLVCSSIAFRHDRSARYMNEIANKDGSKNKNSFLTVIKSRLVWILAFTIFLYVGGEVSTGGWTTTYMIKVRDGNPDTMGYVSTGYWIGIALGRIVLGFVSAKIGHLQILIIVYLVGVISAALCFWLIPNIIAAAISIGVVGLLVGPLFPTMVAVSVTKLPKWLHVSGLGFAAAFGGGGAAVIPFVAGALSDSFGPWAIAPLIVGAFSGNLLLWLVIVKFF</sequence>
<accession>A0A642UZ07</accession>
<comment type="caution">
    <text evidence="9">The sequence shown here is derived from an EMBL/GenBank/DDBJ whole genome shotgun (WGS) entry which is preliminary data.</text>
</comment>
<evidence type="ECO:0000256" key="4">
    <source>
        <dbReference type="ARBA" id="ARBA00022692"/>
    </source>
</evidence>
<feature type="transmembrane region" description="Helical" evidence="7">
    <location>
        <begin position="157"/>
        <end position="177"/>
    </location>
</feature>
<keyword evidence="5 7" id="KW-1133">Transmembrane helix</keyword>
<reference evidence="9" key="1">
    <citation type="journal article" date="2019" name="G3 (Bethesda)">
        <title>Genome Assemblies of Two Rare Opportunistic Yeast Pathogens: Diutina rugosa (syn. Candida rugosa) and Trichomonascus ciferrii (syn. Candida ciferrii).</title>
        <authorList>
            <person name="Mixao V."/>
            <person name="Saus E."/>
            <person name="Hansen A.P."/>
            <person name="Lass-Florl C."/>
            <person name="Gabaldon T."/>
        </authorList>
    </citation>
    <scope>NUCLEOTIDE SEQUENCE</scope>
    <source>
        <strain evidence="9">CBS 4856</strain>
    </source>
</reference>
<dbReference type="SUPFAM" id="SSF103473">
    <property type="entry name" value="MFS general substrate transporter"/>
    <property type="match status" value="1"/>
</dbReference>
<evidence type="ECO:0000313" key="10">
    <source>
        <dbReference type="Proteomes" id="UP000761534"/>
    </source>
</evidence>
<dbReference type="PANTHER" id="PTHR23514:SF3">
    <property type="entry name" value="BYPASS OF STOP CODON PROTEIN 6"/>
    <property type="match status" value="1"/>
</dbReference>
<proteinExistence type="inferred from homology"/>
<dbReference type="EMBL" id="SWFS01000429">
    <property type="protein sequence ID" value="KAA8904512.1"/>
    <property type="molecule type" value="Genomic_DNA"/>
</dbReference>
<dbReference type="InterPro" id="IPR051788">
    <property type="entry name" value="MFS_Transporter"/>
</dbReference>
<dbReference type="Gene3D" id="1.20.1250.20">
    <property type="entry name" value="MFS general substrate transporter like domains"/>
    <property type="match status" value="1"/>
</dbReference>
<evidence type="ECO:0000259" key="8">
    <source>
        <dbReference type="PROSITE" id="PS50850"/>
    </source>
</evidence>
<evidence type="ECO:0000256" key="6">
    <source>
        <dbReference type="ARBA" id="ARBA00023136"/>
    </source>
</evidence>
<evidence type="ECO:0000256" key="5">
    <source>
        <dbReference type="ARBA" id="ARBA00022989"/>
    </source>
</evidence>
<keyword evidence="4 7" id="KW-0812">Transmembrane</keyword>
<feature type="transmembrane region" description="Helical" evidence="7">
    <location>
        <begin position="389"/>
        <end position="412"/>
    </location>
</feature>
<dbReference type="GO" id="GO:0022857">
    <property type="term" value="F:transmembrane transporter activity"/>
    <property type="evidence" value="ECO:0007669"/>
    <property type="project" value="InterPro"/>
</dbReference>
<dbReference type="AlphaFoldDB" id="A0A642UZ07"/>
<feature type="transmembrane region" description="Helical" evidence="7">
    <location>
        <begin position="424"/>
        <end position="446"/>
    </location>
</feature>
<dbReference type="OrthoDB" id="413079at2759"/>
<organism evidence="9 10">
    <name type="scientific">Trichomonascus ciferrii</name>
    <dbReference type="NCBI Taxonomy" id="44093"/>
    <lineage>
        <taxon>Eukaryota</taxon>
        <taxon>Fungi</taxon>
        <taxon>Dikarya</taxon>
        <taxon>Ascomycota</taxon>
        <taxon>Saccharomycotina</taxon>
        <taxon>Dipodascomycetes</taxon>
        <taxon>Dipodascales</taxon>
        <taxon>Trichomonascaceae</taxon>
        <taxon>Trichomonascus</taxon>
        <taxon>Trichomonascus ciferrii complex</taxon>
    </lineage>
</organism>
<keyword evidence="3" id="KW-0813">Transport</keyword>
<dbReference type="Pfam" id="PF07690">
    <property type="entry name" value="MFS_1"/>
    <property type="match status" value="2"/>
</dbReference>
<feature type="domain" description="Major facilitator superfamily (MFS) profile" evidence="8">
    <location>
        <begin position="93"/>
        <end position="476"/>
    </location>
</feature>
<keyword evidence="10" id="KW-1185">Reference proteome</keyword>
<dbReference type="Proteomes" id="UP000761534">
    <property type="component" value="Unassembled WGS sequence"/>
</dbReference>
<name>A0A642UZ07_9ASCO</name>
<feature type="transmembrane region" description="Helical" evidence="7">
    <location>
        <begin position="364"/>
        <end position="383"/>
    </location>
</feature>
<evidence type="ECO:0000256" key="1">
    <source>
        <dbReference type="ARBA" id="ARBA00004127"/>
    </source>
</evidence>
<dbReference type="PROSITE" id="PS50850">
    <property type="entry name" value="MFS"/>
    <property type="match status" value="1"/>
</dbReference>
<feature type="transmembrane region" description="Helical" evidence="7">
    <location>
        <begin position="124"/>
        <end position="145"/>
    </location>
</feature>
<feature type="transmembrane region" description="Helical" evidence="7">
    <location>
        <begin position="452"/>
        <end position="473"/>
    </location>
</feature>
<evidence type="ECO:0000256" key="7">
    <source>
        <dbReference type="SAM" id="Phobius"/>
    </source>
</evidence>
<comment type="similarity">
    <text evidence="2">Belongs to the major facilitator superfamily.</text>
</comment>
<comment type="subcellular location">
    <subcellularLocation>
        <location evidence="1">Endomembrane system</location>
        <topology evidence="1">Multi-pass membrane protein</topology>
    </subcellularLocation>
</comment>
<evidence type="ECO:0000313" key="9">
    <source>
        <dbReference type="EMBL" id="KAA8904512.1"/>
    </source>
</evidence>
<feature type="transmembrane region" description="Helical" evidence="7">
    <location>
        <begin position="339"/>
        <end position="357"/>
    </location>
</feature>
<dbReference type="GO" id="GO:0012505">
    <property type="term" value="C:endomembrane system"/>
    <property type="evidence" value="ECO:0007669"/>
    <property type="project" value="UniProtKB-SubCell"/>
</dbReference>
<protein>
    <recommendedName>
        <fullName evidence="8">Major facilitator superfamily (MFS) profile domain-containing protein</fullName>
    </recommendedName>
</protein>
<keyword evidence="6 7" id="KW-0472">Membrane</keyword>
<evidence type="ECO:0000256" key="3">
    <source>
        <dbReference type="ARBA" id="ARBA00022448"/>
    </source>
</evidence>
<dbReference type="FunFam" id="1.20.1250.20:FF:000286">
    <property type="entry name" value="MFS efflux transporter"/>
    <property type="match status" value="1"/>
</dbReference>
<gene>
    <name evidence="9" type="ORF">TRICI_005457</name>
</gene>
<dbReference type="InterPro" id="IPR011701">
    <property type="entry name" value="MFS"/>
</dbReference>
<feature type="transmembrane region" description="Helical" evidence="7">
    <location>
        <begin position="246"/>
        <end position="265"/>
    </location>
</feature>
<feature type="transmembrane region" description="Helical" evidence="7">
    <location>
        <begin position="94"/>
        <end position="118"/>
    </location>
</feature>
<dbReference type="GO" id="GO:0016020">
    <property type="term" value="C:membrane"/>
    <property type="evidence" value="ECO:0007669"/>
    <property type="project" value="TreeGrafter"/>
</dbReference>
<dbReference type="InterPro" id="IPR036259">
    <property type="entry name" value="MFS_trans_sf"/>
</dbReference>
<evidence type="ECO:0000256" key="2">
    <source>
        <dbReference type="ARBA" id="ARBA00008335"/>
    </source>
</evidence>
<feature type="transmembrane region" description="Helical" evidence="7">
    <location>
        <begin position="297"/>
        <end position="319"/>
    </location>
</feature>
<dbReference type="VEuPathDB" id="FungiDB:TRICI_005457"/>